<evidence type="ECO:0000256" key="5">
    <source>
        <dbReference type="ARBA" id="ARBA00022989"/>
    </source>
</evidence>
<dbReference type="EMBL" id="JAVDVQ010000029">
    <property type="protein sequence ID" value="MDR7084698.1"/>
    <property type="molecule type" value="Genomic_DNA"/>
</dbReference>
<feature type="transmembrane region" description="Helical" evidence="8">
    <location>
        <begin position="147"/>
        <end position="172"/>
    </location>
</feature>
<feature type="transmembrane region" description="Helical" evidence="8">
    <location>
        <begin position="339"/>
        <end position="357"/>
    </location>
</feature>
<name>A0ABU1UHR9_9MICC</name>
<evidence type="ECO:0000256" key="6">
    <source>
        <dbReference type="ARBA" id="ARBA00023136"/>
    </source>
</evidence>
<comment type="caution">
    <text evidence="10">The sequence shown here is derived from an EMBL/GenBank/DDBJ whole genome shotgun (WGS) entry which is preliminary data.</text>
</comment>
<dbReference type="PANTHER" id="PTHR42718:SF46">
    <property type="entry name" value="BLR6921 PROTEIN"/>
    <property type="match status" value="1"/>
</dbReference>
<dbReference type="InterPro" id="IPR011701">
    <property type="entry name" value="MFS"/>
</dbReference>
<evidence type="ECO:0000256" key="4">
    <source>
        <dbReference type="ARBA" id="ARBA00022692"/>
    </source>
</evidence>
<dbReference type="RefSeq" id="WP_310061499.1">
    <property type="nucleotide sequence ID" value="NZ_JAVDVQ010000029.1"/>
</dbReference>
<feature type="compositionally biased region" description="Basic and acidic residues" evidence="7">
    <location>
        <begin position="498"/>
        <end position="509"/>
    </location>
</feature>
<evidence type="ECO:0000256" key="7">
    <source>
        <dbReference type="SAM" id="MobiDB-lite"/>
    </source>
</evidence>
<protein>
    <submittedName>
        <fullName evidence="10">EmrB/QacA subfamily drug resistance transporter</fullName>
    </submittedName>
</protein>
<feature type="transmembrane region" description="Helical" evidence="8">
    <location>
        <begin position="87"/>
        <end position="110"/>
    </location>
</feature>
<dbReference type="PROSITE" id="PS50850">
    <property type="entry name" value="MFS"/>
    <property type="match status" value="1"/>
</dbReference>
<feature type="transmembrane region" description="Helical" evidence="8">
    <location>
        <begin position="363"/>
        <end position="384"/>
    </location>
</feature>
<dbReference type="Gene3D" id="1.20.1720.10">
    <property type="entry name" value="Multidrug resistance protein D"/>
    <property type="match status" value="1"/>
</dbReference>
<proteinExistence type="predicted"/>
<evidence type="ECO:0000256" key="3">
    <source>
        <dbReference type="ARBA" id="ARBA00022475"/>
    </source>
</evidence>
<evidence type="ECO:0000259" key="9">
    <source>
        <dbReference type="PROSITE" id="PS50850"/>
    </source>
</evidence>
<sequence>MESMRPAPTAHAAATAHPAAILAIILASYFMILLDNSVIFTALPSLQADLHLSAGELSWVQDAYVLVFGGLLLLGARAGDLLGRRRVFVFGLVVFSIASLLIGLAPSAGWAIAGRAVQGTGAAIVAPASLSLLTASFPEGRERTRAVALYGATAGIGASLGLVIGGALAHWISWRAGFFVNVPIGAAMIVLAPKFLPETGRASGRFDVAGALTATLGAGALVFGILNAAEAGWDSPLTISTVSAGVVLLIAFVLIERRAAQPIMPLRLFASRRRTGAYLARFLDLGAMIGFFFFTTQFMQEALGFDPLQAGVGFLPMTAVNFVVAMANPRISRRMPGSVPLLAGIMLTLAGMVWLSRAGIDSSYLTGVALPMVLIGAGQGLAFAPLTSFGIAGAPAADAGAASGLLNTFHQIGTCLGLAVAVAAAATAPAGPALRTWPHRSVPPSPPAASSCSWPWSPQRCSSCPRTSPHGEPGHPGRPCPHWNPSLPADPPPLHGGTDMHSHEVRDRC</sequence>
<feature type="transmembrane region" description="Helical" evidence="8">
    <location>
        <begin position="63"/>
        <end position="80"/>
    </location>
</feature>
<dbReference type="Pfam" id="PF07690">
    <property type="entry name" value="MFS_1"/>
    <property type="match status" value="1"/>
</dbReference>
<reference evidence="10 11" key="1">
    <citation type="submission" date="2023-07" db="EMBL/GenBank/DDBJ databases">
        <title>Sorghum-associated microbial communities from plants grown in Nebraska, USA.</title>
        <authorList>
            <person name="Schachtman D."/>
        </authorList>
    </citation>
    <scope>NUCLEOTIDE SEQUENCE [LARGE SCALE GENOMIC DNA]</scope>
    <source>
        <strain evidence="10 11">BE167</strain>
    </source>
</reference>
<keyword evidence="2" id="KW-0813">Transport</keyword>
<dbReference type="InterPro" id="IPR020846">
    <property type="entry name" value="MFS_dom"/>
</dbReference>
<evidence type="ECO:0000313" key="10">
    <source>
        <dbReference type="EMBL" id="MDR7084698.1"/>
    </source>
</evidence>
<evidence type="ECO:0000256" key="2">
    <source>
        <dbReference type="ARBA" id="ARBA00022448"/>
    </source>
</evidence>
<feature type="domain" description="Major facilitator superfamily (MFS) profile" evidence="9">
    <location>
        <begin position="21"/>
        <end position="509"/>
    </location>
</feature>
<dbReference type="Proteomes" id="UP001252243">
    <property type="component" value="Unassembled WGS sequence"/>
</dbReference>
<keyword evidence="5 8" id="KW-1133">Transmembrane helix</keyword>
<feature type="transmembrane region" description="Helical" evidence="8">
    <location>
        <begin position="21"/>
        <end position="43"/>
    </location>
</feature>
<feature type="transmembrane region" description="Helical" evidence="8">
    <location>
        <begin position="178"/>
        <end position="196"/>
    </location>
</feature>
<keyword evidence="3" id="KW-1003">Cell membrane</keyword>
<gene>
    <name evidence="10" type="ORF">J2X01_004014</name>
</gene>
<dbReference type="InterPro" id="IPR036259">
    <property type="entry name" value="MFS_trans_sf"/>
</dbReference>
<evidence type="ECO:0000256" key="1">
    <source>
        <dbReference type="ARBA" id="ARBA00004651"/>
    </source>
</evidence>
<evidence type="ECO:0000256" key="8">
    <source>
        <dbReference type="SAM" id="Phobius"/>
    </source>
</evidence>
<organism evidence="10 11">
    <name type="scientific">Arthrobacter ginsengisoli</name>
    <dbReference type="NCBI Taxonomy" id="1356565"/>
    <lineage>
        <taxon>Bacteria</taxon>
        <taxon>Bacillati</taxon>
        <taxon>Actinomycetota</taxon>
        <taxon>Actinomycetes</taxon>
        <taxon>Micrococcales</taxon>
        <taxon>Micrococcaceae</taxon>
        <taxon>Arthrobacter</taxon>
    </lineage>
</organism>
<comment type="subcellular location">
    <subcellularLocation>
        <location evidence="1">Cell membrane</location>
        <topology evidence="1">Multi-pass membrane protein</topology>
    </subcellularLocation>
</comment>
<feature type="transmembrane region" description="Helical" evidence="8">
    <location>
        <begin position="276"/>
        <end position="296"/>
    </location>
</feature>
<feature type="transmembrane region" description="Helical" evidence="8">
    <location>
        <begin position="208"/>
        <end position="229"/>
    </location>
</feature>
<feature type="region of interest" description="Disordered" evidence="7">
    <location>
        <begin position="463"/>
        <end position="509"/>
    </location>
</feature>
<feature type="transmembrane region" description="Helical" evidence="8">
    <location>
        <begin position="308"/>
        <end position="327"/>
    </location>
</feature>
<dbReference type="PANTHER" id="PTHR42718">
    <property type="entry name" value="MAJOR FACILITATOR SUPERFAMILY MULTIDRUG TRANSPORTER MFSC"/>
    <property type="match status" value="1"/>
</dbReference>
<dbReference type="SUPFAM" id="SSF103473">
    <property type="entry name" value="MFS general substrate transporter"/>
    <property type="match status" value="2"/>
</dbReference>
<dbReference type="Gene3D" id="1.20.1250.20">
    <property type="entry name" value="MFS general substrate transporter like domains"/>
    <property type="match status" value="1"/>
</dbReference>
<keyword evidence="11" id="KW-1185">Reference proteome</keyword>
<evidence type="ECO:0000313" key="11">
    <source>
        <dbReference type="Proteomes" id="UP001252243"/>
    </source>
</evidence>
<keyword evidence="4 8" id="KW-0812">Transmembrane</keyword>
<feature type="transmembrane region" description="Helical" evidence="8">
    <location>
        <begin position="116"/>
        <end position="135"/>
    </location>
</feature>
<keyword evidence="6 8" id="KW-0472">Membrane</keyword>
<dbReference type="CDD" id="cd17321">
    <property type="entry name" value="MFS_MMR_MDR_like"/>
    <property type="match status" value="1"/>
</dbReference>
<feature type="transmembrane region" description="Helical" evidence="8">
    <location>
        <begin position="235"/>
        <end position="255"/>
    </location>
</feature>
<accession>A0ABU1UHR9</accession>